<dbReference type="EMBL" id="CP036426">
    <property type="protein sequence ID" value="QDV34372.1"/>
    <property type="molecule type" value="Genomic_DNA"/>
</dbReference>
<proteinExistence type="predicted"/>
<dbReference type="GO" id="GO:0004040">
    <property type="term" value="F:amidase activity"/>
    <property type="evidence" value="ECO:0007669"/>
    <property type="project" value="UniProtKB-EC"/>
</dbReference>
<keyword evidence="1 4" id="KW-0378">Hydrolase</keyword>
<dbReference type="Proteomes" id="UP000317835">
    <property type="component" value="Chromosome"/>
</dbReference>
<feature type="chain" id="PRO_5022145581" evidence="2">
    <location>
        <begin position="21"/>
        <end position="303"/>
    </location>
</feature>
<evidence type="ECO:0000313" key="4">
    <source>
        <dbReference type="EMBL" id="QDV34372.1"/>
    </source>
</evidence>
<dbReference type="InterPro" id="IPR050345">
    <property type="entry name" value="Aliph_Amidase/BUP"/>
</dbReference>
<dbReference type="SUPFAM" id="SSF56317">
    <property type="entry name" value="Carbon-nitrogen hydrolase"/>
    <property type="match status" value="1"/>
</dbReference>
<evidence type="ECO:0000256" key="2">
    <source>
        <dbReference type="SAM" id="SignalP"/>
    </source>
</evidence>
<dbReference type="CDD" id="cd07197">
    <property type="entry name" value="nitrilase"/>
    <property type="match status" value="1"/>
</dbReference>
<evidence type="ECO:0000313" key="5">
    <source>
        <dbReference type="Proteomes" id="UP000317835"/>
    </source>
</evidence>
<evidence type="ECO:0000256" key="1">
    <source>
        <dbReference type="ARBA" id="ARBA00022801"/>
    </source>
</evidence>
<feature type="domain" description="CN hydrolase" evidence="3">
    <location>
        <begin position="33"/>
        <end position="267"/>
    </location>
</feature>
<sequence length="303" mass="32410" precursor="true">MGPVRILAALALLVVPPALADEGDGPEPETTTLRVAAVQFRSSRDLDDNVSRIRAHLIRLGGQGVRVAVFPECALTGYSGDSATSTTADRLAEAEARVAEACREAGISAVVGSPWRDGGRLYNSALVFDPSGRVVERYHKVQLAEAWPDPGDHLSVFPVDGVPCSIIICHDERYPELVRLPVLAGARVVFYLSHESGIRQEHKLDPYRAQIRARAVENTVFVVQANAPANDDLSGSHGQSRVIAPDGNLLGEAGMFGEEIVTADLDLSLATASNALRSLSRGPLGDWWRAGVSRVRILGGPPE</sequence>
<evidence type="ECO:0000259" key="3">
    <source>
        <dbReference type="PROSITE" id="PS50263"/>
    </source>
</evidence>
<dbReference type="PROSITE" id="PS50263">
    <property type="entry name" value="CN_HYDROLASE"/>
    <property type="match status" value="1"/>
</dbReference>
<protein>
    <submittedName>
        <fullName evidence="4">Aliphatic amidase</fullName>
        <ecNumber evidence="4">3.5.1.4</ecNumber>
    </submittedName>
</protein>
<dbReference type="RefSeq" id="WP_145269220.1">
    <property type="nucleotide sequence ID" value="NZ_CP036426.1"/>
</dbReference>
<dbReference type="InterPro" id="IPR036526">
    <property type="entry name" value="C-N_Hydrolase_sf"/>
</dbReference>
<feature type="signal peptide" evidence="2">
    <location>
        <begin position="1"/>
        <end position="20"/>
    </location>
</feature>
<dbReference type="OrthoDB" id="2826359at2"/>
<dbReference type="InterPro" id="IPR003010">
    <property type="entry name" value="C-N_Hydrolase"/>
</dbReference>
<dbReference type="PANTHER" id="PTHR43674">
    <property type="entry name" value="NITRILASE C965.09-RELATED"/>
    <property type="match status" value="1"/>
</dbReference>
<dbReference type="PANTHER" id="PTHR43674:SF2">
    <property type="entry name" value="BETA-UREIDOPROPIONASE"/>
    <property type="match status" value="1"/>
</dbReference>
<dbReference type="EC" id="3.5.1.4" evidence="4"/>
<reference evidence="4 5" key="1">
    <citation type="submission" date="2019-02" db="EMBL/GenBank/DDBJ databases">
        <title>Deep-cultivation of Planctomycetes and their phenomic and genomic characterization uncovers novel biology.</title>
        <authorList>
            <person name="Wiegand S."/>
            <person name="Jogler M."/>
            <person name="Boedeker C."/>
            <person name="Pinto D."/>
            <person name="Vollmers J."/>
            <person name="Rivas-Marin E."/>
            <person name="Kohn T."/>
            <person name="Peeters S.H."/>
            <person name="Heuer A."/>
            <person name="Rast P."/>
            <person name="Oberbeckmann S."/>
            <person name="Bunk B."/>
            <person name="Jeske O."/>
            <person name="Meyerdierks A."/>
            <person name="Storesund J.E."/>
            <person name="Kallscheuer N."/>
            <person name="Luecker S."/>
            <person name="Lage O.M."/>
            <person name="Pohl T."/>
            <person name="Merkel B.J."/>
            <person name="Hornburger P."/>
            <person name="Mueller R.-W."/>
            <person name="Bruemmer F."/>
            <person name="Labrenz M."/>
            <person name="Spormann A.M."/>
            <person name="Op den Camp H."/>
            <person name="Overmann J."/>
            <person name="Amann R."/>
            <person name="Jetten M.S.M."/>
            <person name="Mascher T."/>
            <person name="Medema M.H."/>
            <person name="Devos D.P."/>
            <person name="Kaster A.-K."/>
            <person name="Ovreas L."/>
            <person name="Rohde M."/>
            <person name="Galperin M.Y."/>
            <person name="Jogler C."/>
        </authorList>
    </citation>
    <scope>NUCLEOTIDE SEQUENCE [LARGE SCALE GENOMIC DNA]</scope>
    <source>
        <strain evidence="4 5">ElP</strain>
    </source>
</reference>
<keyword evidence="2" id="KW-0732">Signal</keyword>
<dbReference type="AlphaFoldDB" id="A0A518H0K7"/>
<dbReference type="KEGG" id="tpla:ElP_22570"/>
<accession>A0A518H0K7</accession>
<dbReference type="Pfam" id="PF00795">
    <property type="entry name" value="CN_hydrolase"/>
    <property type="match status" value="1"/>
</dbReference>
<keyword evidence="5" id="KW-1185">Reference proteome</keyword>
<organism evidence="4 5">
    <name type="scientific">Tautonia plasticadhaerens</name>
    <dbReference type="NCBI Taxonomy" id="2527974"/>
    <lineage>
        <taxon>Bacteria</taxon>
        <taxon>Pseudomonadati</taxon>
        <taxon>Planctomycetota</taxon>
        <taxon>Planctomycetia</taxon>
        <taxon>Isosphaerales</taxon>
        <taxon>Isosphaeraceae</taxon>
        <taxon>Tautonia</taxon>
    </lineage>
</organism>
<dbReference type="Gene3D" id="3.60.110.10">
    <property type="entry name" value="Carbon-nitrogen hydrolase"/>
    <property type="match status" value="1"/>
</dbReference>
<name>A0A518H0K7_9BACT</name>
<gene>
    <name evidence="4" type="primary">amiE</name>
    <name evidence="4" type="ORF">ElP_22570</name>
</gene>